<name>A0A1I7RX05_BURXY</name>
<evidence type="ECO:0000313" key="2">
    <source>
        <dbReference type="WBParaSite" id="BXY_0526800.1"/>
    </source>
</evidence>
<sequence length="96" mass="9960">MDILQVSAESSPTIPRLCQFSQALFTTRDCHGSGAGSWLPGAKAGNFGELGAGAGAASLTLAPALGAKSRSWSQNFDRGNLWSPVSISFLLPPNCH</sequence>
<organism evidence="1 2">
    <name type="scientific">Bursaphelenchus xylophilus</name>
    <name type="common">Pinewood nematode worm</name>
    <name type="synonym">Aphelenchoides xylophilus</name>
    <dbReference type="NCBI Taxonomy" id="6326"/>
    <lineage>
        <taxon>Eukaryota</taxon>
        <taxon>Metazoa</taxon>
        <taxon>Ecdysozoa</taxon>
        <taxon>Nematoda</taxon>
        <taxon>Chromadorea</taxon>
        <taxon>Rhabditida</taxon>
        <taxon>Tylenchina</taxon>
        <taxon>Tylenchomorpha</taxon>
        <taxon>Aphelenchoidea</taxon>
        <taxon>Aphelenchoididae</taxon>
        <taxon>Bursaphelenchus</taxon>
    </lineage>
</organism>
<reference evidence="2" key="1">
    <citation type="submission" date="2016-11" db="UniProtKB">
        <authorList>
            <consortium name="WormBaseParasite"/>
        </authorList>
    </citation>
    <scope>IDENTIFICATION</scope>
</reference>
<dbReference type="WBParaSite" id="BXY_0526800.1">
    <property type="protein sequence ID" value="BXY_0526800.1"/>
    <property type="gene ID" value="BXY_0526800"/>
</dbReference>
<dbReference type="AlphaFoldDB" id="A0A1I7RX05"/>
<protein>
    <submittedName>
        <fullName evidence="2">Uncharacterized protein</fullName>
    </submittedName>
</protein>
<dbReference type="Proteomes" id="UP000095284">
    <property type="component" value="Unplaced"/>
</dbReference>
<proteinExistence type="predicted"/>
<evidence type="ECO:0000313" key="1">
    <source>
        <dbReference type="Proteomes" id="UP000095284"/>
    </source>
</evidence>
<accession>A0A1I7RX05</accession>